<dbReference type="STRING" id="36050.A0A1B8BAD4"/>
<dbReference type="GO" id="GO:0016651">
    <property type="term" value="F:oxidoreductase activity, acting on NAD(P)H"/>
    <property type="evidence" value="ECO:0007669"/>
    <property type="project" value="InterPro"/>
</dbReference>
<dbReference type="SUPFAM" id="SSF50129">
    <property type="entry name" value="GroES-like"/>
    <property type="match status" value="1"/>
</dbReference>
<comment type="similarity">
    <text evidence="1">Belongs to the zinc-containing alcohol dehydrogenase family.</text>
</comment>
<proteinExistence type="inferred from homology"/>
<evidence type="ECO:0000313" key="4">
    <source>
        <dbReference type="EMBL" id="OBS29668.1"/>
    </source>
</evidence>
<keyword evidence="5" id="KW-1185">Reference proteome</keyword>
<evidence type="ECO:0000259" key="3">
    <source>
        <dbReference type="SMART" id="SM00829"/>
    </source>
</evidence>
<dbReference type="InterPro" id="IPR011032">
    <property type="entry name" value="GroES-like_sf"/>
</dbReference>
<dbReference type="AlphaFoldDB" id="A0A1B8BAD4"/>
<dbReference type="SUPFAM" id="SSF51735">
    <property type="entry name" value="NAD(P)-binding Rossmann-fold domains"/>
    <property type="match status" value="1"/>
</dbReference>
<organism evidence="4 5">
    <name type="scientific">Fusarium poae</name>
    <dbReference type="NCBI Taxonomy" id="36050"/>
    <lineage>
        <taxon>Eukaryota</taxon>
        <taxon>Fungi</taxon>
        <taxon>Dikarya</taxon>
        <taxon>Ascomycota</taxon>
        <taxon>Pezizomycotina</taxon>
        <taxon>Sordariomycetes</taxon>
        <taxon>Hypocreomycetidae</taxon>
        <taxon>Hypocreales</taxon>
        <taxon>Nectriaceae</taxon>
        <taxon>Fusarium</taxon>
    </lineage>
</organism>
<dbReference type="Pfam" id="PF08240">
    <property type="entry name" value="ADH_N"/>
    <property type="match status" value="1"/>
</dbReference>
<protein>
    <recommendedName>
        <fullName evidence="3">Enoyl reductase (ER) domain-containing protein</fullName>
    </recommendedName>
</protein>
<dbReference type="CDD" id="cd08249">
    <property type="entry name" value="enoyl_reductase_like"/>
    <property type="match status" value="1"/>
</dbReference>
<reference evidence="4 5" key="1">
    <citation type="submission" date="2016-06" db="EMBL/GenBank/DDBJ databases">
        <title>Living apart together: crosstalk between the core and supernumerary genomes in a fungal plant pathogen.</title>
        <authorList>
            <person name="Vanheule A."/>
            <person name="Audenaert K."/>
            <person name="Warris S."/>
            <person name="Van De Geest H."/>
            <person name="Schijlen E."/>
            <person name="Hofte M."/>
            <person name="De Saeger S."/>
            <person name="Haesaert G."/>
            <person name="Waalwijk C."/>
            <person name="Van Der Lee T."/>
        </authorList>
    </citation>
    <scope>NUCLEOTIDE SEQUENCE [LARGE SCALE GENOMIC DNA]</scope>
    <source>
        <strain evidence="4 5">2516</strain>
    </source>
</reference>
<dbReference type="OMA" id="IDWKGPA"/>
<dbReference type="InterPro" id="IPR013154">
    <property type="entry name" value="ADH-like_N"/>
</dbReference>
<name>A0A1B8BAD4_FUSPO</name>
<gene>
    <name evidence="4" type="ORF">FPOA_03608</name>
</gene>
<dbReference type="Gene3D" id="3.90.180.10">
    <property type="entry name" value="Medium-chain alcohol dehydrogenases, catalytic domain"/>
    <property type="match status" value="1"/>
</dbReference>
<accession>A0A1B8BAD4</accession>
<dbReference type="Proteomes" id="UP000091967">
    <property type="component" value="Unassembled WGS sequence"/>
</dbReference>
<dbReference type="InterPro" id="IPR036291">
    <property type="entry name" value="NAD(P)-bd_dom_sf"/>
</dbReference>
<dbReference type="InterPro" id="IPR052585">
    <property type="entry name" value="Lipid_raft_assoc_Zn_ADH"/>
</dbReference>
<sequence length="442" mass="48449">MITWWLNRGQKAVKLLSRSKSQSTPEAPTKAKDDYIVPTTQQAKDDYIVPTTQQAVLLYGAHQPYQLVEDHPVPVDLQSDEVLIANRAVGLNPIDWRGPDFGFGIPELPQVAGREFSGLLFRTADDRSGWAKGERVIAISTDYRDSRKGAYQEHVVAKSYNIVRLPDHVSFEQGSTIGVAFVTAAVALGICLGVDFTVVENGPDVRQVVDGLNVDSLPKDVQKEIAQQIPSQDRPEAGDWLVIWGGSSTSAILSAQLAKLAGLRVAVVLDAAKHGSRLYKEHSIKPDLVIDSHDPQRAIEIIRSCTKDRKRFGLDTRGKETTTFLIDALCDTPIIPDPQRPDDSTSETSESLLPRHVHIVALCSAPKIERSDLTLHTIPIKLFHESPEVGKALTTWLGRLLQNNTIAYPKIAGVGDGLLSINASLDKMRRGEISGGKMVVKI</sequence>
<evidence type="ECO:0000256" key="2">
    <source>
        <dbReference type="ARBA" id="ARBA00023002"/>
    </source>
</evidence>
<evidence type="ECO:0000313" key="5">
    <source>
        <dbReference type="Proteomes" id="UP000091967"/>
    </source>
</evidence>
<dbReference type="EMBL" id="LYXU01000001">
    <property type="protein sequence ID" value="OBS29668.1"/>
    <property type="molecule type" value="Genomic_DNA"/>
</dbReference>
<dbReference type="PANTHER" id="PTHR43482:SF2">
    <property type="entry name" value="ZINC-BINDING DEHYDROGENASE FAMILY, PUTATIVE (AFU_ORTHOLOGUE AFUA_3G15030)-RELATED"/>
    <property type="match status" value="1"/>
</dbReference>
<dbReference type="InterPro" id="IPR047122">
    <property type="entry name" value="Trans-enoyl_RdTase-like"/>
</dbReference>
<dbReference type="Gene3D" id="3.40.50.720">
    <property type="entry name" value="NAD(P)-binding Rossmann-like Domain"/>
    <property type="match status" value="1"/>
</dbReference>
<keyword evidence="2" id="KW-0560">Oxidoreductase</keyword>
<dbReference type="SMART" id="SM00829">
    <property type="entry name" value="PKS_ER"/>
    <property type="match status" value="1"/>
</dbReference>
<dbReference type="PANTHER" id="PTHR43482">
    <property type="entry name" value="PROTEIN AST1-RELATED"/>
    <property type="match status" value="1"/>
</dbReference>
<evidence type="ECO:0000256" key="1">
    <source>
        <dbReference type="ARBA" id="ARBA00008072"/>
    </source>
</evidence>
<dbReference type="InterPro" id="IPR020843">
    <property type="entry name" value="ER"/>
</dbReference>
<comment type="caution">
    <text evidence="4">The sequence shown here is derived from an EMBL/GenBank/DDBJ whole genome shotgun (WGS) entry which is preliminary data.</text>
</comment>
<feature type="domain" description="Enoyl reductase (ER)" evidence="3">
    <location>
        <begin position="60"/>
        <end position="307"/>
    </location>
</feature>